<accession>A0AA88EBE6</accession>
<feature type="region of interest" description="Disordered" evidence="1">
    <location>
        <begin position="1"/>
        <end position="21"/>
    </location>
</feature>
<evidence type="ECO:0000313" key="3">
    <source>
        <dbReference type="EMBL" id="GMN66704.1"/>
    </source>
</evidence>
<dbReference type="AlphaFoldDB" id="A0AA88EBE6"/>
<gene>
    <name evidence="3" type="ORF">TIFTF001_035768</name>
    <name evidence="2" type="ORF">TIFTF001_041465</name>
</gene>
<dbReference type="Proteomes" id="UP001187192">
    <property type="component" value="Unassembled WGS sequence"/>
</dbReference>
<comment type="caution">
    <text evidence="3">The sequence shown here is derived from an EMBL/GenBank/DDBJ whole genome shotgun (WGS) entry which is preliminary data.</text>
</comment>
<reference evidence="3" key="1">
    <citation type="submission" date="2023-07" db="EMBL/GenBank/DDBJ databases">
        <title>draft genome sequence of fig (Ficus carica).</title>
        <authorList>
            <person name="Takahashi T."/>
            <person name="Nishimura K."/>
        </authorList>
    </citation>
    <scope>NUCLEOTIDE SEQUENCE</scope>
</reference>
<evidence type="ECO:0000313" key="4">
    <source>
        <dbReference type="Proteomes" id="UP001187192"/>
    </source>
</evidence>
<sequence>MGDPPPVTRSPPHQGGPRVEGLEESERLLAQIFLGRTLCSTICTVPEWQGRWVDDIGGVVHEAPVRRENPLPATGFAQKGRTETSPLPWEDPPPLPLLLSVLGEMGAAKGGETPYSTGLGFVETTT</sequence>
<feature type="region of interest" description="Disordered" evidence="1">
    <location>
        <begin position="70"/>
        <end position="92"/>
    </location>
</feature>
<proteinExistence type="predicted"/>
<evidence type="ECO:0000256" key="1">
    <source>
        <dbReference type="SAM" id="MobiDB-lite"/>
    </source>
</evidence>
<organism evidence="3 4">
    <name type="scientific">Ficus carica</name>
    <name type="common">Common fig</name>
    <dbReference type="NCBI Taxonomy" id="3494"/>
    <lineage>
        <taxon>Eukaryota</taxon>
        <taxon>Viridiplantae</taxon>
        <taxon>Streptophyta</taxon>
        <taxon>Embryophyta</taxon>
        <taxon>Tracheophyta</taxon>
        <taxon>Spermatophyta</taxon>
        <taxon>Magnoliopsida</taxon>
        <taxon>eudicotyledons</taxon>
        <taxon>Gunneridae</taxon>
        <taxon>Pentapetalae</taxon>
        <taxon>rosids</taxon>
        <taxon>fabids</taxon>
        <taxon>Rosales</taxon>
        <taxon>Moraceae</taxon>
        <taxon>Ficeae</taxon>
        <taxon>Ficus</taxon>
    </lineage>
</organism>
<protein>
    <submittedName>
        <fullName evidence="3">Uncharacterized protein</fullName>
    </submittedName>
</protein>
<keyword evidence="4" id="KW-1185">Reference proteome</keyword>
<name>A0AA88EBE6_FICCA</name>
<dbReference type="EMBL" id="BTGU01001860">
    <property type="protein sequence ID" value="GMN30459.1"/>
    <property type="molecule type" value="Genomic_DNA"/>
</dbReference>
<dbReference type="Gramene" id="FCD_00034567-RA">
    <property type="protein sequence ID" value="FCD_00034567-RA:cds"/>
    <property type="gene ID" value="FCD_00034567"/>
</dbReference>
<dbReference type="EMBL" id="BTGU01000354">
    <property type="protein sequence ID" value="GMN66704.1"/>
    <property type="molecule type" value="Genomic_DNA"/>
</dbReference>
<evidence type="ECO:0000313" key="2">
    <source>
        <dbReference type="EMBL" id="GMN30459.1"/>
    </source>
</evidence>